<keyword evidence="3" id="KW-1185">Reference proteome</keyword>
<dbReference type="Proteomes" id="UP001296943">
    <property type="component" value="Unassembled WGS sequence"/>
</dbReference>
<proteinExistence type="predicted"/>
<evidence type="ECO:0008006" key="4">
    <source>
        <dbReference type="Google" id="ProtNLM"/>
    </source>
</evidence>
<gene>
    <name evidence="2" type="ORF">JOC48_001797</name>
</gene>
<keyword evidence="1" id="KW-0732">Signal</keyword>
<evidence type="ECO:0000313" key="2">
    <source>
        <dbReference type="EMBL" id="MBM7571301.1"/>
    </source>
</evidence>
<evidence type="ECO:0000313" key="3">
    <source>
        <dbReference type="Proteomes" id="UP001296943"/>
    </source>
</evidence>
<dbReference type="EMBL" id="JAFBDR010000008">
    <property type="protein sequence ID" value="MBM7571301.1"/>
    <property type="molecule type" value="Genomic_DNA"/>
</dbReference>
<accession>A0ABS2MZI8</accession>
<feature type="signal peptide" evidence="1">
    <location>
        <begin position="1"/>
        <end position="19"/>
    </location>
</feature>
<sequence length="40" mass="4460">MRKSILLLLVLLFSVQADDVDPVPKSEQQVMNDPEYGDVG</sequence>
<name>A0ABS2MZI8_9BACI</name>
<protein>
    <recommendedName>
        <fullName evidence="4">Phosphatase</fullName>
    </recommendedName>
</protein>
<organism evidence="2 3">
    <name type="scientific">Aquibacillus albus</name>
    <dbReference type="NCBI Taxonomy" id="1168171"/>
    <lineage>
        <taxon>Bacteria</taxon>
        <taxon>Bacillati</taxon>
        <taxon>Bacillota</taxon>
        <taxon>Bacilli</taxon>
        <taxon>Bacillales</taxon>
        <taxon>Bacillaceae</taxon>
        <taxon>Aquibacillus</taxon>
    </lineage>
</organism>
<evidence type="ECO:0000256" key="1">
    <source>
        <dbReference type="SAM" id="SignalP"/>
    </source>
</evidence>
<dbReference type="RefSeq" id="WP_275580730.1">
    <property type="nucleotide sequence ID" value="NZ_JAFBDR010000008.1"/>
</dbReference>
<feature type="chain" id="PRO_5047289909" description="Phosphatase" evidence="1">
    <location>
        <begin position="20"/>
        <end position="40"/>
    </location>
</feature>
<reference evidence="2 3" key="1">
    <citation type="submission" date="2021-01" db="EMBL/GenBank/DDBJ databases">
        <title>Genomic Encyclopedia of Type Strains, Phase IV (KMG-IV): sequencing the most valuable type-strain genomes for metagenomic binning, comparative biology and taxonomic classification.</title>
        <authorList>
            <person name="Goeker M."/>
        </authorList>
    </citation>
    <scope>NUCLEOTIDE SEQUENCE [LARGE SCALE GENOMIC DNA]</scope>
    <source>
        <strain evidence="2 3">DSM 23711</strain>
    </source>
</reference>
<comment type="caution">
    <text evidence="2">The sequence shown here is derived from an EMBL/GenBank/DDBJ whole genome shotgun (WGS) entry which is preliminary data.</text>
</comment>